<evidence type="ECO:0000256" key="1">
    <source>
        <dbReference type="ARBA" id="ARBA00001946"/>
    </source>
</evidence>
<dbReference type="InterPro" id="IPR037056">
    <property type="entry name" value="RNase_H1_N_sf"/>
</dbReference>
<keyword evidence="14" id="KW-0413">Isomerase</keyword>
<feature type="compositionally biased region" description="Low complexity" evidence="16">
    <location>
        <begin position="91"/>
        <end position="101"/>
    </location>
</feature>
<evidence type="ECO:0000256" key="2">
    <source>
        <dbReference type="ARBA" id="ARBA00005300"/>
    </source>
</evidence>
<feature type="domain" description="DNA helicase Pif1-like 2B" evidence="19">
    <location>
        <begin position="389"/>
        <end position="431"/>
    </location>
</feature>
<evidence type="ECO:0000256" key="6">
    <source>
        <dbReference type="ARBA" id="ARBA00022759"/>
    </source>
</evidence>
<dbReference type="InterPro" id="IPR051055">
    <property type="entry name" value="PIF1_helicase"/>
</dbReference>
<evidence type="ECO:0000256" key="12">
    <source>
        <dbReference type="ARBA" id="ARBA00023125"/>
    </source>
</evidence>
<dbReference type="OrthoDB" id="19611at2759"/>
<dbReference type="FunFam" id="3.40.970.10:FF:000001">
    <property type="entry name" value="Ribonuclease H1"/>
    <property type="match status" value="1"/>
</dbReference>
<comment type="similarity">
    <text evidence="15">Belongs to the helicase family.</text>
</comment>
<dbReference type="InterPro" id="IPR027417">
    <property type="entry name" value="P-loop_NTPase"/>
</dbReference>
<evidence type="ECO:0000256" key="11">
    <source>
        <dbReference type="ARBA" id="ARBA00022842"/>
    </source>
</evidence>
<evidence type="ECO:0000259" key="17">
    <source>
        <dbReference type="Pfam" id="PF01693"/>
    </source>
</evidence>
<feature type="domain" description="DNA helicase Pif1-like DEAD-box helicase" evidence="18">
    <location>
        <begin position="119"/>
        <end position="325"/>
    </location>
</feature>
<keyword evidence="15" id="KW-0233">DNA recombination</keyword>
<dbReference type="VEuPathDB" id="AmoebaDB:ACA1_266830"/>
<evidence type="ECO:0000259" key="19">
    <source>
        <dbReference type="Pfam" id="PF21530"/>
    </source>
</evidence>
<dbReference type="RefSeq" id="XP_004341512.1">
    <property type="nucleotide sequence ID" value="XM_004341464.1"/>
</dbReference>
<evidence type="ECO:0000256" key="16">
    <source>
        <dbReference type="SAM" id="MobiDB-lite"/>
    </source>
</evidence>
<evidence type="ECO:0000256" key="4">
    <source>
        <dbReference type="ARBA" id="ARBA00022723"/>
    </source>
</evidence>
<evidence type="ECO:0000256" key="8">
    <source>
        <dbReference type="ARBA" id="ARBA00022801"/>
    </source>
</evidence>
<dbReference type="InterPro" id="IPR010285">
    <property type="entry name" value="DNA_helicase_pif1-like_DEAD"/>
</dbReference>
<dbReference type="GO" id="GO:0016887">
    <property type="term" value="F:ATP hydrolysis activity"/>
    <property type="evidence" value="ECO:0007669"/>
    <property type="project" value="RHEA"/>
</dbReference>
<dbReference type="SUPFAM" id="SSF55658">
    <property type="entry name" value="L9 N-domain-like"/>
    <property type="match status" value="1"/>
</dbReference>
<evidence type="ECO:0000256" key="5">
    <source>
        <dbReference type="ARBA" id="ARBA00022741"/>
    </source>
</evidence>
<keyword evidence="21" id="KW-1185">Reference proteome</keyword>
<proteinExistence type="inferred from homology"/>
<keyword evidence="6" id="KW-0255">Endonuclease</keyword>
<evidence type="ECO:0000313" key="21">
    <source>
        <dbReference type="Proteomes" id="UP000011083"/>
    </source>
</evidence>
<dbReference type="EC" id="5.6.2.3" evidence="15"/>
<keyword evidence="5 15" id="KW-0547">Nucleotide-binding</keyword>
<evidence type="ECO:0000256" key="9">
    <source>
        <dbReference type="ARBA" id="ARBA00022806"/>
    </source>
</evidence>
<evidence type="ECO:0000256" key="13">
    <source>
        <dbReference type="ARBA" id="ARBA00023204"/>
    </source>
</evidence>
<comment type="catalytic activity">
    <reaction evidence="15">
        <text>ATP + H2O = ADP + phosphate + H(+)</text>
        <dbReference type="Rhea" id="RHEA:13065"/>
        <dbReference type="ChEBI" id="CHEBI:15377"/>
        <dbReference type="ChEBI" id="CHEBI:15378"/>
        <dbReference type="ChEBI" id="CHEBI:30616"/>
        <dbReference type="ChEBI" id="CHEBI:43474"/>
        <dbReference type="ChEBI" id="CHEBI:456216"/>
        <dbReference type="EC" id="5.6.2.3"/>
    </reaction>
</comment>
<comment type="cofactor">
    <cofactor evidence="1 15">
        <name>Mg(2+)</name>
        <dbReference type="ChEBI" id="CHEBI:18420"/>
    </cofactor>
</comment>
<feature type="domain" description="Ribonuclease H1 N-terminal" evidence="17">
    <location>
        <begin position="10"/>
        <end position="51"/>
    </location>
</feature>
<keyword evidence="8 15" id="KW-0378">Hydrolase</keyword>
<dbReference type="GO" id="GO:0000723">
    <property type="term" value="P:telomere maintenance"/>
    <property type="evidence" value="ECO:0007669"/>
    <property type="project" value="InterPro"/>
</dbReference>
<evidence type="ECO:0000256" key="3">
    <source>
        <dbReference type="ARBA" id="ARBA00022722"/>
    </source>
</evidence>
<evidence type="ECO:0000256" key="10">
    <source>
        <dbReference type="ARBA" id="ARBA00022840"/>
    </source>
</evidence>
<dbReference type="GO" id="GO:0004523">
    <property type="term" value="F:RNA-DNA hybrid ribonuclease activity"/>
    <property type="evidence" value="ECO:0007669"/>
    <property type="project" value="UniProtKB-ARBA"/>
</dbReference>
<dbReference type="Pfam" id="PF05970">
    <property type="entry name" value="PIF1"/>
    <property type="match status" value="1"/>
</dbReference>
<dbReference type="GeneID" id="14920206"/>
<protein>
    <recommendedName>
        <fullName evidence="15">ATP-dependent DNA helicase</fullName>
        <ecNumber evidence="15">5.6.2.3</ecNumber>
    </recommendedName>
</protein>
<evidence type="ECO:0000313" key="20">
    <source>
        <dbReference type="EMBL" id="ELR19426.1"/>
    </source>
</evidence>
<evidence type="ECO:0000256" key="7">
    <source>
        <dbReference type="ARBA" id="ARBA00022763"/>
    </source>
</evidence>
<keyword evidence="10 15" id="KW-0067">ATP-binding</keyword>
<dbReference type="PANTHER" id="PTHR47642:SF5">
    <property type="entry name" value="ATP-DEPENDENT DNA HELICASE"/>
    <property type="match status" value="1"/>
</dbReference>
<dbReference type="InterPro" id="IPR009027">
    <property type="entry name" value="Ribosomal_bL9/RNase_H1_N"/>
</dbReference>
<dbReference type="Proteomes" id="UP000011083">
    <property type="component" value="Unassembled WGS sequence"/>
</dbReference>
<evidence type="ECO:0000259" key="18">
    <source>
        <dbReference type="Pfam" id="PF05970"/>
    </source>
</evidence>
<dbReference type="Gene3D" id="3.40.970.10">
    <property type="entry name" value="Ribonuclease H1, N-terminal domain"/>
    <property type="match status" value="1"/>
</dbReference>
<dbReference type="OMA" id="IHEPVHE"/>
<dbReference type="AlphaFoldDB" id="L8H4N3"/>
<evidence type="ECO:0000256" key="14">
    <source>
        <dbReference type="ARBA" id="ARBA00023235"/>
    </source>
</evidence>
<sequence>MGKSKKKSHYAVARGRNVGIYRTWEECKAQVNGFPGAVFKGFQSAGEARHYLKHRSLEQPLLLLDPGTTAHSAGVGNDAHAMRPAKRMRYSPASSTTTATTAPPPPPSFEAGVGAAVTLNEEQKRALVLAKMGYSLFLTGGAGTGKSFLLGHIVERLRRLHKDPEAVAVTASTGVAACNIGGVTLHRWTGIGLGDESMKVMLGRAFGKKEQWQKARVLIIDEISMISADLFDKIEYIARRVRNWYRDPDQERPFGGLQVICCGDFFQLPPVVREGDENKAFAFNAESWPLIIDAVVQLNEVFRQKDVRFQAILNDIRLGACSDEAEYALNTCWMRNLDDGSGILPTKLCPTNKGADLINWDHLDQIKGFPIEYPGTDQLPREEEPRRILANWLDTGCMATDHLELKLGAQVMLIKNLSSELVNGSRGVVVGWADQGYTPRRLRNMNNTPYSPYSQYLYNSGQQFDWLREHLYKPLPVVKFVGSKTPIIIGPMLFSAKYREHDREHEAARCQLPLKLAWAVTIHKSQAYVALSRVRTLEGLCLGSRFRKEHVMVSKAVVEFYQKFGSPCEFPIKAGHAVPRVVVAEYDEWAPPRGLPLDISPAAKEQAVLDLRPPLPTWYQP</sequence>
<dbReference type="InterPro" id="IPR049163">
    <property type="entry name" value="Pif1-like_2B_dom"/>
</dbReference>
<keyword evidence="12" id="KW-0238">DNA-binding</keyword>
<comment type="similarity">
    <text evidence="2">Belongs to the RNase H family.</text>
</comment>
<dbReference type="Pfam" id="PF01693">
    <property type="entry name" value="Cauli_VI"/>
    <property type="match status" value="1"/>
</dbReference>
<feature type="region of interest" description="Disordered" evidence="16">
    <location>
        <begin position="74"/>
        <end position="109"/>
    </location>
</feature>
<name>L8H4N3_ACACF</name>
<dbReference type="PANTHER" id="PTHR47642">
    <property type="entry name" value="ATP-DEPENDENT DNA HELICASE"/>
    <property type="match status" value="1"/>
</dbReference>
<dbReference type="GO" id="GO:0043139">
    <property type="term" value="F:5'-3' DNA helicase activity"/>
    <property type="evidence" value="ECO:0007669"/>
    <property type="project" value="UniProtKB-EC"/>
</dbReference>
<evidence type="ECO:0000256" key="15">
    <source>
        <dbReference type="RuleBase" id="RU363044"/>
    </source>
</evidence>
<dbReference type="GO" id="GO:0006310">
    <property type="term" value="P:DNA recombination"/>
    <property type="evidence" value="ECO:0007669"/>
    <property type="project" value="UniProtKB-KW"/>
</dbReference>
<keyword evidence="9 15" id="KW-0347">Helicase</keyword>
<keyword evidence="4" id="KW-0479">Metal-binding</keyword>
<dbReference type="KEGG" id="acan:ACA1_266830"/>
<dbReference type="SUPFAM" id="SSF52540">
    <property type="entry name" value="P-loop containing nucleoside triphosphate hydrolases"/>
    <property type="match status" value="2"/>
</dbReference>
<dbReference type="GO" id="GO:0046872">
    <property type="term" value="F:metal ion binding"/>
    <property type="evidence" value="ECO:0007669"/>
    <property type="project" value="UniProtKB-KW"/>
</dbReference>
<dbReference type="GO" id="GO:0005524">
    <property type="term" value="F:ATP binding"/>
    <property type="evidence" value="ECO:0007669"/>
    <property type="project" value="UniProtKB-KW"/>
</dbReference>
<dbReference type="Gene3D" id="3.40.50.300">
    <property type="entry name" value="P-loop containing nucleotide triphosphate hydrolases"/>
    <property type="match status" value="1"/>
</dbReference>
<keyword evidence="3" id="KW-0540">Nuclease</keyword>
<keyword evidence="13 15" id="KW-0234">DNA repair</keyword>
<dbReference type="EMBL" id="KB007933">
    <property type="protein sequence ID" value="ELR19426.1"/>
    <property type="molecule type" value="Genomic_DNA"/>
</dbReference>
<organism evidence="20 21">
    <name type="scientific">Acanthamoeba castellanii (strain ATCC 30010 / Neff)</name>
    <dbReference type="NCBI Taxonomy" id="1257118"/>
    <lineage>
        <taxon>Eukaryota</taxon>
        <taxon>Amoebozoa</taxon>
        <taxon>Discosea</taxon>
        <taxon>Longamoebia</taxon>
        <taxon>Centramoebida</taxon>
        <taxon>Acanthamoebidae</taxon>
        <taxon>Acanthamoeba</taxon>
    </lineage>
</organism>
<keyword evidence="7 15" id="KW-0227">DNA damage</keyword>
<dbReference type="InterPro" id="IPR011320">
    <property type="entry name" value="RNase_H1_N"/>
</dbReference>
<gene>
    <name evidence="20" type="ORF">ACA1_266830</name>
</gene>
<keyword evidence="11" id="KW-0460">Magnesium</keyword>
<dbReference type="STRING" id="1257118.L8H4N3"/>
<reference evidence="20 21" key="1">
    <citation type="journal article" date="2013" name="Genome Biol.">
        <title>Genome of Acanthamoeba castellanii highlights extensive lateral gene transfer and early evolution of tyrosine kinase signaling.</title>
        <authorList>
            <person name="Clarke M."/>
            <person name="Lohan A.J."/>
            <person name="Liu B."/>
            <person name="Lagkouvardos I."/>
            <person name="Roy S."/>
            <person name="Zafar N."/>
            <person name="Bertelli C."/>
            <person name="Schilde C."/>
            <person name="Kianianmomeni A."/>
            <person name="Burglin T.R."/>
            <person name="Frech C."/>
            <person name="Turcotte B."/>
            <person name="Kopec K.O."/>
            <person name="Synnott J.M."/>
            <person name="Choo C."/>
            <person name="Paponov I."/>
            <person name="Finkler A."/>
            <person name="Soon Heng Tan C."/>
            <person name="Hutchins A.P."/>
            <person name="Weinmeier T."/>
            <person name="Rattei T."/>
            <person name="Chu J.S."/>
            <person name="Gimenez G."/>
            <person name="Irimia M."/>
            <person name="Rigden D.J."/>
            <person name="Fitzpatrick D.A."/>
            <person name="Lorenzo-Morales J."/>
            <person name="Bateman A."/>
            <person name="Chiu C.H."/>
            <person name="Tang P."/>
            <person name="Hegemann P."/>
            <person name="Fromm H."/>
            <person name="Raoult D."/>
            <person name="Greub G."/>
            <person name="Miranda-Saavedra D."/>
            <person name="Chen N."/>
            <person name="Nash P."/>
            <person name="Ginger M.L."/>
            <person name="Horn M."/>
            <person name="Schaap P."/>
            <person name="Caler L."/>
            <person name="Loftus B."/>
        </authorList>
    </citation>
    <scope>NUCLEOTIDE SEQUENCE [LARGE SCALE GENOMIC DNA]</scope>
    <source>
        <strain evidence="20 21">Neff</strain>
    </source>
</reference>
<accession>L8H4N3</accession>
<dbReference type="GO" id="GO:0006281">
    <property type="term" value="P:DNA repair"/>
    <property type="evidence" value="ECO:0007669"/>
    <property type="project" value="UniProtKB-KW"/>
</dbReference>
<dbReference type="Pfam" id="PF21530">
    <property type="entry name" value="Pif1_2B_dom"/>
    <property type="match status" value="1"/>
</dbReference>
<dbReference type="CDD" id="cd18037">
    <property type="entry name" value="DEXSc_Pif1_like"/>
    <property type="match status" value="1"/>
</dbReference>